<dbReference type="EMBL" id="LWBS01000391">
    <property type="protein sequence ID" value="OAP91296.1"/>
    <property type="molecule type" value="Genomic_DNA"/>
</dbReference>
<comment type="caution">
    <text evidence="1">The sequence shown here is derived from an EMBL/GenBank/DDBJ whole genome shotgun (WGS) entry which is preliminary data.</text>
</comment>
<name>A0A179BHW9_RHILE</name>
<sequence length="160" mass="17146">MSTAISKASTLTIDLDEDAGRTPEAVVDLDQPVAIGGKPDGDVIDEDTNPLDRLPEDAVRNSDGSVTLPLHYSVALRTKKDGAVKERVFAQLIFHRLNGADQRAIAAAGDEHQIAVSFARSTRNNQAIMNALYDKMDLSDIARAGRVINFFVSNGPKTGG</sequence>
<reference evidence="1" key="1">
    <citation type="submission" date="2016-04" db="EMBL/GenBank/DDBJ databases">
        <title>Fast-growing isolate from the root nodules of Vavilovia formosa.</title>
        <authorList>
            <person name="Kimeklis A."/>
            <person name="Safronova V."/>
            <person name="Belimov A."/>
            <person name="Andronov E."/>
        </authorList>
    </citation>
    <scope>NUCLEOTIDE SEQUENCE [LARGE SCALE GENOMIC DNA]</scope>
    <source>
        <strain evidence="1">Vaf-46</strain>
    </source>
</reference>
<dbReference type="eggNOG" id="ENOG50332P6">
    <property type="taxonomic scope" value="Bacteria"/>
</dbReference>
<evidence type="ECO:0000313" key="1">
    <source>
        <dbReference type="EMBL" id="OAP91296.1"/>
    </source>
</evidence>
<dbReference type="AlphaFoldDB" id="A0A179BHW9"/>
<accession>A0A179BHW9</accession>
<organism evidence="1">
    <name type="scientific">Rhizobium leguminosarum</name>
    <dbReference type="NCBI Taxonomy" id="384"/>
    <lineage>
        <taxon>Bacteria</taxon>
        <taxon>Pseudomonadati</taxon>
        <taxon>Pseudomonadota</taxon>
        <taxon>Alphaproteobacteria</taxon>
        <taxon>Hyphomicrobiales</taxon>
        <taxon>Rhizobiaceae</taxon>
        <taxon>Rhizobium/Agrobacterium group</taxon>
        <taxon>Rhizobium</taxon>
    </lineage>
</organism>
<gene>
    <name evidence="1" type="ORF">A4U53_27935</name>
</gene>
<protein>
    <submittedName>
        <fullName evidence="1">Uncharacterized protein</fullName>
    </submittedName>
</protein>
<proteinExistence type="predicted"/>